<dbReference type="RefSeq" id="WP_343890300.1">
    <property type="nucleotide sequence ID" value="NZ_BAAAEH010000031.1"/>
</dbReference>
<dbReference type="PANTHER" id="PTHR43223:SF2">
    <property type="entry name" value="METALLO-BETA-LACTAMASE DOMAIN-CONTAINING PROTEIN"/>
    <property type="match status" value="1"/>
</dbReference>
<sequence>MTEFRTLDHPVIAMIRWDPRRPAEWINEHIAMVHAISNAYVITTADGDVVINSGTEQQGTRIREKFEELLGRPLDIRKLIFTQNHTDHIGGWPAFADPQTEIVAQKMTRQLVDERKMLTNFFTRRYTNVIASMMTGANKQVGTPEILPAVLTTFDEEFDFTQGKTHFVLKSLWSGETQDSIAVWLPEERTVFTGNWAGAIHGALPNFYTARGDRQRSIPGWLAQCRDIVAQEPELLITGHEQPIQGTNRIKSDLMKVHDAVRHLHDETVKGMEAGSKLSDLMQTIVIPDHLTPRDGRCPPHWIVRAVHEEYAGWFRHEHTSELYATPTSAIWPDIVEAMGGAEQVACKAREELSAGHPEKALHFIEMAVGVAPSNKRVREVELAVLDALADGTQGRIFDLLGWLEGRIISARNALA</sequence>
<dbReference type="Pfam" id="PF14863">
    <property type="entry name" value="Alkyl_sulf_dimr"/>
    <property type="match status" value="1"/>
</dbReference>
<dbReference type="InterPro" id="IPR038536">
    <property type="entry name" value="Alkyl/aryl-sulf_dimr_sf"/>
</dbReference>
<accession>A0ABU9YBS7</accession>
<dbReference type="SMART" id="SM00849">
    <property type="entry name" value="Lactamase_B"/>
    <property type="match status" value="1"/>
</dbReference>
<dbReference type="Gene3D" id="3.60.15.30">
    <property type="entry name" value="Metallo-beta-lactamase domain"/>
    <property type="match status" value="1"/>
</dbReference>
<dbReference type="PANTHER" id="PTHR43223">
    <property type="entry name" value="ALKYL/ARYL-SULFATASE"/>
    <property type="match status" value="1"/>
</dbReference>
<dbReference type="Pfam" id="PF00753">
    <property type="entry name" value="Lactamase_B"/>
    <property type="match status" value="1"/>
</dbReference>
<protein>
    <submittedName>
        <fullName evidence="2">Alkyl sulfatase dimerization domain-containing protein</fullName>
    </submittedName>
</protein>
<dbReference type="InterPro" id="IPR029228">
    <property type="entry name" value="Alkyl_sulf_dimr"/>
</dbReference>
<dbReference type="EMBL" id="JBDIME010000039">
    <property type="protein sequence ID" value="MEN2793156.1"/>
    <property type="molecule type" value="Genomic_DNA"/>
</dbReference>
<reference evidence="2 3" key="1">
    <citation type="submission" date="2024-05" db="EMBL/GenBank/DDBJ databases">
        <authorList>
            <person name="Liu Q."/>
            <person name="Xin Y.-H."/>
        </authorList>
    </citation>
    <scope>NUCLEOTIDE SEQUENCE [LARGE SCALE GENOMIC DNA]</scope>
    <source>
        <strain evidence="2 3">CGMCC 1.10181</strain>
    </source>
</reference>
<dbReference type="InterPro" id="IPR036866">
    <property type="entry name" value="RibonucZ/Hydroxyglut_hydro"/>
</dbReference>
<dbReference type="InterPro" id="IPR052195">
    <property type="entry name" value="Bact_Alkyl/Aryl-Sulfatase"/>
</dbReference>
<dbReference type="InterPro" id="IPR001279">
    <property type="entry name" value="Metallo-B-lactamas"/>
</dbReference>
<keyword evidence="3" id="KW-1185">Reference proteome</keyword>
<dbReference type="Proteomes" id="UP001419910">
    <property type="component" value="Unassembled WGS sequence"/>
</dbReference>
<dbReference type="Gene3D" id="1.25.40.880">
    <property type="entry name" value="Alkyl sulfatase, dimerisation domain"/>
    <property type="match status" value="1"/>
</dbReference>
<feature type="domain" description="Metallo-beta-lactamase" evidence="1">
    <location>
        <begin position="36"/>
        <end position="240"/>
    </location>
</feature>
<name>A0ABU9YBS7_9SPHN</name>
<gene>
    <name evidence="2" type="ORF">ABC974_26255</name>
</gene>
<evidence type="ECO:0000259" key="1">
    <source>
        <dbReference type="SMART" id="SM00849"/>
    </source>
</evidence>
<dbReference type="SUPFAM" id="SSF56281">
    <property type="entry name" value="Metallo-hydrolase/oxidoreductase"/>
    <property type="match status" value="1"/>
</dbReference>
<evidence type="ECO:0000313" key="3">
    <source>
        <dbReference type="Proteomes" id="UP001419910"/>
    </source>
</evidence>
<comment type="caution">
    <text evidence="2">The sequence shown here is derived from an EMBL/GenBank/DDBJ whole genome shotgun (WGS) entry which is preliminary data.</text>
</comment>
<evidence type="ECO:0000313" key="2">
    <source>
        <dbReference type="EMBL" id="MEN2793156.1"/>
    </source>
</evidence>
<proteinExistence type="predicted"/>
<organism evidence="2 3">
    <name type="scientific">Sphingomonas oligophenolica</name>
    <dbReference type="NCBI Taxonomy" id="301154"/>
    <lineage>
        <taxon>Bacteria</taxon>
        <taxon>Pseudomonadati</taxon>
        <taxon>Pseudomonadota</taxon>
        <taxon>Alphaproteobacteria</taxon>
        <taxon>Sphingomonadales</taxon>
        <taxon>Sphingomonadaceae</taxon>
        <taxon>Sphingomonas</taxon>
    </lineage>
</organism>